<evidence type="ECO:0000256" key="2">
    <source>
        <dbReference type="RuleBase" id="RU363072"/>
    </source>
</evidence>
<dbReference type="Proteomes" id="UP000440694">
    <property type="component" value="Unassembled WGS sequence"/>
</dbReference>
<proteinExistence type="inferred from homology"/>
<evidence type="ECO:0000313" key="3">
    <source>
        <dbReference type="EMBL" id="MTD93281.1"/>
    </source>
</evidence>
<dbReference type="GO" id="GO:0015288">
    <property type="term" value="F:porin activity"/>
    <property type="evidence" value="ECO:0007669"/>
    <property type="project" value="InterPro"/>
</dbReference>
<protein>
    <submittedName>
        <fullName evidence="3">Carbohydrate porin</fullName>
    </submittedName>
</protein>
<evidence type="ECO:0000256" key="1">
    <source>
        <dbReference type="ARBA" id="ARBA00008769"/>
    </source>
</evidence>
<dbReference type="PANTHER" id="PTHR37944">
    <property type="entry name" value="PORIN B"/>
    <property type="match status" value="1"/>
</dbReference>
<organism evidence="3 4">
    <name type="scientific">Hyphomicrobium album</name>
    <dbReference type="NCBI Taxonomy" id="2665159"/>
    <lineage>
        <taxon>Bacteria</taxon>
        <taxon>Pseudomonadati</taxon>
        <taxon>Pseudomonadota</taxon>
        <taxon>Alphaproteobacteria</taxon>
        <taxon>Hyphomicrobiales</taxon>
        <taxon>Hyphomicrobiaceae</taxon>
        <taxon>Hyphomicrobium</taxon>
    </lineage>
</organism>
<dbReference type="GO" id="GO:0008643">
    <property type="term" value="P:carbohydrate transport"/>
    <property type="evidence" value="ECO:0007669"/>
    <property type="project" value="InterPro"/>
</dbReference>
<dbReference type="InterPro" id="IPR038673">
    <property type="entry name" value="OprB_sf"/>
</dbReference>
<dbReference type="Pfam" id="PF04966">
    <property type="entry name" value="OprB"/>
    <property type="match status" value="1"/>
</dbReference>
<feature type="signal peptide" evidence="2">
    <location>
        <begin position="1"/>
        <end position="39"/>
    </location>
</feature>
<dbReference type="AlphaFoldDB" id="A0A6I3KKM6"/>
<comment type="caution">
    <text evidence="3">The sequence shown here is derived from an EMBL/GenBank/DDBJ whole genome shotgun (WGS) entry which is preliminary data.</text>
</comment>
<dbReference type="PANTHER" id="PTHR37944:SF1">
    <property type="entry name" value="PORIN B"/>
    <property type="match status" value="1"/>
</dbReference>
<comment type="similarity">
    <text evidence="1 2">Belongs to the OprB family.</text>
</comment>
<accession>A0A6I3KKM6</accession>
<dbReference type="EMBL" id="WMBQ01000001">
    <property type="protein sequence ID" value="MTD93281.1"/>
    <property type="molecule type" value="Genomic_DNA"/>
</dbReference>
<sequence length="474" mass="50982">MARERRGVVAKLSASAGLPPGRCALVCALLVLAGAPAVAQTIEQEGDRIPGLPETSIAVNFPPEFRDPGGVRAALAGRGVTYAINYIGDVLGNPVGGFEQGTRYIGRLDLELSVDLEKAIGWKGLTFFTNAYQIHGESITAENLGVLMPASFIEAMPSTRLFELYLQQSLLDDHLTFRFGQISADSEFAISEATAALLNGTWGWPSILGINLPDGGPSYPLAAPGARVAFNPNDNLGFLVGVFSDDPAGNCPDGELPQECNPDGLLFPFTKPLLLYEAYVKYNQGEGELVGTLKLGAWRDFGNHVPANVGNNGLPIGLVGVPDLPADKNYGYYAIWDQMIYRVPGKGDPRGITLFGTYIWAPPEGNLIQHYFEAGAAINGLLDARPADIFSVGFAYTGVSSQVIDYYKDAGFPVIPSFEGLFEASYTAEIMKGFYLQPDFQYFWNPGGNSGDPEDPTIRIPNAAVFGLRTTINY</sequence>
<keyword evidence="4" id="KW-1185">Reference proteome</keyword>
<dbReference type="RefSeq" id="WP_154737835.1">
    <property type="nucleotide sequence ID" value="NZ_WMBQ01000001.1"/>
</dbReference>
<feature type="chain" id="PRO_5026377447" evidence="2">
    <location>
        <begin position="40"/>
        <end position="474"/>
    </location>
</feature>
<name>A0A6I3KKM6_9HYPH</name>
<reference evidence="3 4" key="1">
    <citation type="submission" date="2019-11" db="EMBL/GenBank/DDBJ databases">
        <title>Identification of a novel strain.</title>
        <authorList>
            <person name="Xu Q."/>
            <person name="Wang G."/>
        </authorList>
    </citation>
    <scope>NUCLEOTIDE SEQUENCE [LARGE SCALE GENOMIC DNA]</scope>
    <source>
        <strain evidence="4">xq</strain>
    </source>
</reference>
<dbReference type="Gene3D" id="2.40.160.180">
    <property type="entry name" value="Carbohydrate-selective porin OprB"/>
    <property type="match status" value="1"/>
</dbReference>
<dbReference type="InterPro" id="IPR007049">
    <property type="entry name" value="Carb-sel_porin_OprB"/>
</dbReference>
<dbReference type="InterPro" id="IPR052932">
    <property type="entry name" value="OprB_Porin"/>
</dbReference>
<dbReference type="GO" id="GO:0016020">
    <property type="term" value="C:membrane"/>
    <property type="evidence" value="ECO:0007669"/>
    <property type="project" value="InterPro"/>
</dbReference>
<keyword evidence="2" id="KW-0732">Signal</keyword>
<evidence type="ECO:0000313" key="4">
    <source>
        <dbReference type="Proteomes" id="UP000440694"/>
    </source>
</evidence>
<gene>
    <name evidence="3" type="ORF">GIW81_02905</name>
</gene>